<accession>A0A411Z3I2</accession>
<proteinExistence type="predicted"/>
<reference evidence="1 2" key="1">
    <citation type="submission" date="2018-08" db="EMBL/GenBank/DDBJ databases">
        <title>Flavobacterium tibetense sp. nov., isolated from a wetland YonghuCo on Tibetan Plateau.</title>
        <authorList>
            <person name="Phurbu D."/>
            <person name="Lu H."/>
            <person name="Xing P."/>
        </authorList>
    </citation>
    <scope>NUCLEOTIDE SEQUENCE [LARGE SCALE GENOMIC DNA]</scope>
    <source>
        <strain evidence="1 2">DJC</strain>
    </source>
</reference>
<evidence type="ECO:0008006" key="3">
    <source>
        <dbReference type="Google" id="ProtNLM"/>
    </source>
</evidence>
<keyword evidence="2" id="KW-1185">Reference proteome</keyword>
<evidence type="ECO:0000313" key="1">
    <source>
        <dbReference type="EMBL" id="RGP37623.1"/>
    </source>
</evidence>
<protein>
    <recommendedName>
        <fullName evidence="3">Sulfotransferase family protein</fullName>
    </recommendedName>
</protein>
<sequence length="224" mass="24741">MSGTAGRLLWPPICKNASTALLACFTGRKAPERRLAGLPVVRHLSEVRPADVLLVVHRDPLERFVSAVCDKLIARHGATDLWAASHAVLGAQAGQARLEDWVAAMLEPDPEAADVHFRPQALHLFDHPYHHHPDLSELPLWASDVLGPAMAQRLFQRVNARETGTFRLPSGARPTLDELHAEHLSHGRFPHAEDLIPPDLRARLARVYAADCALRQGWGYSCTL</sequence>
<name>A0A411Z3I2_9RHOB</name>
<dbReference type="AlphaFoldDB" id="A0A411Z3I2"/>
<dbReference type="EMBL" id="QWEY01000003">
    <property type="protein sequence ID" value="RGP37623.1"/>
    <property type="molecule type" value="Genomic_DNA"/>
</dbReference>
<evidence type="ECO:0000313" key="2">
    <source>
        <dbReference type="Proteomes" id="UP000284547"/>
    </source>
</evidence>
<organism evidence="1 2">
    <name type="scientific">Pseudotabrizicola alkalilacus</name>
    <dbReference type="NCBI Taxonomy" id="2305252"/>
    <lineage>
        <taxon>Bacteria</taxon>
        <taxon>Pseudomonadati</taxon>
        <taxon>Pseudomonadota</taxon>
        <taxon>Alphaproteobacteria</taxon>
        <taxon>Rhodobacterales</taxon>
        <taxon>Paracoccaceae</taxon>
        <taxon>Pseudotabrizicola</taxon>
    </lineage>
</organism>
<dbReference type="Proteomes" id="UP000284547">
    <property type="component" value="Unassembled WGS sequence"/>
</dbReference>
<gene>
    <name evidence="1" type="ORF">D1012_06780</name>
</gene>
<comment type="caution">
    <text evidence="1">The sequence shown here is derived from an EMBL/GenBank/DDBJ whole genome shotgun (WGS) entry which is preliminary data.</text>
</comment>